<dbReference type="InterPro" id="IPR001457">
    <property type="entry name" value="NADH_UbQ/plastoQ_OxRdtase_su6"/>
</dbReference>
<comment type="caution">
    <text evidence="3">The sequence shown here is derived from an EMBL/GenBank/DDBJ whole genome shotgun (WGS) entry which is preliminary data.</text>
</comment>
<keyword evidence="2" id="KW-0520">NAD</keyword>
<protein>
    <recommendedName>
        <fullName evidence="2">NADH-quinone oxidoreductase subunit J</fullName>
        <ecNumber evidence="2">7.1.1.-</ecNumber>
    </recommendedName>
</protein>
<name>A0A845MAT3_9RHOB</name>
<dbReference type="Gene3D" id="1.20.120.1200">
    <property type="entry name" value="NADH-ubiquinone/plastoquinone oxidoreductase chain 6, subunit NuoJ"/>
    <property type="match status" value="1"/>
</dbReference>
<feature type="transmembrane region" description="Helical" evidence="2">
    <location>
        <begin position="6"/>
        <end position="25"/>
    </location>
</feature>
<accession>A0A845MAT3</accession>
<evidence type="ECO:0000256" key="1">
    <source>
        <dbReference type="ARBA" id="ARBA00005698"/>
    </source>
</evidence>
<dbReference type="AlphaFoldDB" id="A0A845MAT3"/>
<dbReference type="EC" id="7.1.1.-" evidence="2"/>
<dbReference type="GO" id="GO:0005886">
    <property type="term" value="C:plasma membrane"/>
    <property type="evidence" value="ECO:0007669"/>
    <property type="project" value="UniProtKB-SubCell"/>
</dbReference>
<dbReference type="Pfam" id="PF00499">
    <property type="entry name" value="Oxidored_q3"/>
    <property type="match status" value="1"/>
</dbReference>
<dbReference type="GO" id="GO:0016491">
    <property type="term" value="F:oxidoreductase activity"/>
    <property type="evidence" value="ECO:0007669"/>
    <property type="project" value="UniProtKB-KW"/>
</dbReference>
<dbReference type="Proteomes" id="UP000467322">
    <property type="component" value="Unassembled WGS sequence"/>
</dbReference>
<proteinExistence type="inferred from homology"/>
<sequence>MSVADFAFYVFALTTLVGGLFTVMARNPVHSVLWLISAFIGSAGLFVLLGAEFIAMLLMIVYVGAVAVLFLFVVMMLDVDFAELKAGMAKYMPLALLIAVVLLMQMGLIYGSWQFADGAEAARAAITPDVAEVENTAALGMLIYDDYFLLFQLAGLILLVAMIGAITLTLRHRKDIKRQDVLAQMYRDPAKAMELRDVKPGQGL</sequence>
<feature type="transmembrane region" description="Helical" evidence="2">
    <location>
        <begin position="91"/>
        <end position="113"/>
    </location>
</feature>
<keyword evidence="2" id="KW-1133">Transmembrane helix</keyword>
<keyword evidence="2" id="KW-0812">Transmembrane</keyword>
<dbReference type="PANTHER" id="PTHR33269:SF17">
    <property type="entry name" value="NADH-UBIQUINONE OXIDOREDUCTASE CHAIN 6"/>
    <property type="match status" value="1"/>
</dbReference>
<keyword evidence="2" id="KW-1003">Cell membrane</keyword>
<keyword evidence="2" id="KW-0874">Quinone</keyword>
<organism evidence="3 4">
    <name type="scientific">Maritimibacter harenae</name>
    <dbReference type="NCBI Taxonomy" id="2606218"/>
    <lineage>
        <taxon>Bacteria</taxon>
        <taxon>Pseudomonadati</taxon>
        <taxon>Pseudomonadota</taxon>
        <taxon>Alphaproteobacteria</taxon>
        <taxon>Rhodobacterales</taxon>
        <taxon>Roseobacteraceae</taxon>
        <taxon>Maritimibacter</taxon>
    </lineage>
</organism>
<evidence type="ECO:0000313" key="3">
    <source>
        <dbReference type="EMBL" id="MZR13981.1"/>
    </source>
</evidence>
<evidence type="ECO:0000256" key="2">
    <source>
        <dbReference type="RuleBase" id="RU004429"/>
    </source>
</evidence>
<feature type="transmembrane region" description="Helical" evidence="2">
    <location>
        <begin position="147"/>
        <end position="170"/>
    </location>
</feature>
<dbReference type="EMBL" id="WTUX01000017">
    <property type="protein sequence ID" value="MZR13981.1"/>
    <property type="molecule type" value="Genomic_DNA"/>
</dbReference>
<dbReference type="InterPro" id="IPR042106">
    <property type="entry name" value="Nuo/plastoQ_OxRdtase_6_NuoJ"/>
</dbReference>
<dbReference type="NCBIfam" id="NF005164">
    <property type="entry name" value="PRK06638.1-4"/>
    <property type="match status" value="1"/>
</dbReference>
<dbReference type="RefSeq" id="WP_161352108.1">
    <property type="nucleotide sequence ID" value="NZ_WTUX01000017.1"/>
</dbReference>
<feature type="transmembrane region" description="Helical" evidence="2">
    <location>
        <begin position="32"/>
        <end position="51"/>
    </location>
</feature>
<evidence type="ECO:0000313" key="4">
    <source>
        <dbReference type="Proteomes" id="UP000467322"/>
    </source>
</evidence>
<dbReference type="GO" id="GO:0048038">
    <property type="term" value="F:quinone binding"/>
    <property type="evidence" value="ECO:0007669"/>
    <property type="project" value="UniProtKB-UniRule"/>
</dbReference>
<comment type="similarity">
    <text evidence="1 2">Belongs to the complex I subunit 6 family.</text>
</comment>
<gene>
    <name evidence="3" type="ORF">GQE99_13245</name>
</gene>
<keyword evidence="2" id="KW-0472">Membrane</keyword>
<dbReference type="GO" id="GO:0008137">
    <property type="term" value="F:NADH dehydrogenase (ubiquinone) activity"/>
    <property type="evidence" value="ECO:0007669"/>
    <property type="project" value="UniProtKB-UniRule"/>
</dbReference>
<comment type="function">
    <text evidence="2">NDH-1 shuttles electrons from NADH, via FMN and iron-sulfur (Fe-S) centers, to quinones in the respiratory chain. Couples the redox reaction to proton translocation (for every two electrons transferred, four hydrogen ions are translocated across the cytoplasmic membrane), and thus conserves the redox energy in a proton gradient.</text>
</comment>
<comment type="subcellular location">
    <subcellularLocation>
        <location evidence="2">Cell membrane</location>
        <topology evidence="2">Multi-pass membrane protein</topology>
    </subcellularLocation>
</comment>
<keyword evidence="4" id="KW-1185">Reference proteome</keyword>
<keyword evidence="3" id="KW-0560">Oxidoreductase</keyword>
<feature type="transmembrane region" description="Helical" evidence="2">
    <location>
        <begin position="57"/>
        <end position="79"/>
    </location>
</feature>
<reference evidence="3 4" key="1">
    <citation type="submission" date="2019-12" db="EMBL/GenBank/DDBJ databases">
        <title>Maritimibacter sp. nov. sp. isolated from sea sand.</title>
        <authorList>
            <person name="Kim J."/>
            <person name="Jeong S.E."/>
            <person name="Jung H.S."/>
            <person name="Jeon C.O."/>
        </authorList>
    </citation>
    <scope>NUCLEOTIDE SEQUENCE [LARGE SCALE GENOMIC DNA]</scope>
    <source>
        <strain evidence="3 4">DP07</strain>
    </source>
</reference>
<dbReference type="PANTHER" id="PTHR33269">
    <property type="entry name" value="NADH-UBIQUINONE OXIDOREDUCTASE CHAIN 6"/>
    <property type="match status" value="1"/>
</dbReference>
<comment type="catalytic activity">
    <reaction evidence="2">
        <text>a quinone + NADH + 5 H(+)(in) = a quinol + NAD(+) + 4 H(+)(out)</text>
        <dbReference type="Rhea" id="RHEA:57888"/>
        <dbReference type="ChEBI" id="CHEBI:15378"/>
        <dbReference type="ChEBI" id="CHEBI:24646"/>
        <dbReference type="ChEBI" id="CHEBI:57540"/>
        <dbReference type="ChEBI" id="CHEBI:57945"/>
        <dbReference type="ChEBI" id="CHEBI:132124"/>
    </reaction>
</comment>